<proteinExistence type="predicted"/>
<feature type="compositionally biased region" description="Polar residues" evidence="1">
    <location>
        <begin position="200"/>
        <end position="218"/>
    </location>
</feature>
<dbReference type="EMBL" id="CAMKVN010004313">
    <property type="protein sequence ID" value="CAI2186798.1"/>
    <property type="molecule type" value="Genomic_DNA"/>
</dbReference>
<organism evidence="2 3">
    <name type="scientific">Funneliformis geosporum</name>
    <dbReference type="NCBI Taxonomy" id="1117311"/>
    <lineage>
        <taxon>Eukaryota</taxon>
        <taxon>Fungi</taxon>
        <taxon>Fungi incertae sedis</taxon>
        <taxon>Mucoromycota</taxon>
        <taxon>Glomeromycotina</taxon>
        <taxon>Glomeromycetes</taxon>
        <taxon>Glomerales</taxon>
        <taxon>Glomeraceae</taxon>
        <taxon>Funneliformis</taxon>
    </lineage>
</organism>
<feature type="non-terminal residue" evidence="2">
    <location>
        <position position="408"/>
    </location>
</feature>
<dbReference type="OrthoDB" id="542931at2759"/>
<dbReference type="AlphaFoldDB" id="A0A9W4X0T1"/>
<keyword evidence="3" id="KW-1185">Reference proteome</keyword>
<feature type="region of interest" description="Disordered" evidence="1">
    <location>
        <begin position="232"/>
        <end position="258"/>
    </location>
</feature>
<sequence length="408" mass="47201">MAFRGHSQYRSWNALALGIKEETAEKPDKVDDSLSKDSLRRPRRESWSQPSQRGRGTRGRGVWFIDNRPRTLRRRNTMPNSRDDYQDQDPIYNNLTNDRSDDYNELGVDPICEESSRNFSSSPDLDDCKNDEEDGIKYEDQNCQDESSPWNNNPYSANNIYHPPRSRSTSYLKDHWKTNSNNNDGTQSSSYSNGYEPDNYNDQWNQNRESEFTNNKPDQTWVHDKYEVLESDLDSKDKKDASTQVSPLDLNNELPGINNTKKVTVSSCEFSKRSESDSWKNQTKSNKNLELPKEITIKFSDLTLKDSNKEKFESIISKSPIQEELLLMEPEVKSEVTSIITSEMTSEVTPKEKELAMLINLDEEDNTGLQPIQPRISQDVLTLDWGSYQNSLLEEEVKLTMERQSIQT</sequence>
<feature type="region of interest" description="Disordered" evidence="1">
    <location>
        <begin position="20"/>
        <end position="219"/>
    </location>
</feature>
<protein>
    <submittedName>
        <fullName evidence="2">16302_t:CDS:1</fullName>
    </submittedName>
</protein>
<evidence type="ECO:0000313" key="2">
    <source>
        <dbReference type="EMBL" id="CAI2186798.1"/>
    </source>
</evidence>
<feature type="compositionally biased region" description="Basic and acidic residues" evidence="1">
    <location>
        <begin position="20"/>
        <end position="46"/>
    </location>
</feature>
<feature type="compositionally biased region" description="Polar residues" evidence="1">
    <location>
        <begin position="178"/>
        <end position="193"/>
    </location>
</feature>
<comment type="caution">
    <text evidence="2">The sequence shown here is derived from an EMBL/GenBank/DDBJ whole genome shotgun (WGS) entry which is preliminary data.</text>
</comment>
<feature type="compositionally biased region" description="Basic and acidic residues" evidence="1">
    <location>
        <begin position="232"/>
        <end position="241"/>
    </location>
</feature>
<accession>A0A9W4X0T1</accession>
<evidence type="ECO:0000313" key="3">
    <source>
        <dbReference type="Proteomes" id="UP001153678"/>
    </source>
</evidence>
<evidence type="ECO:0000256" key="1">
    <source>
        <dbReference type="SAM" id="MobiDB-lite"/>
    </source>
</evidence>
<name>A0A9W4X0T1_9GLOM</name>
<dbReference type="Proteomes" id="UP001153678">
    <property type="component" value="Unassembled WGS sequence"/>
</dbReference>
<feature type="compositionally biased region" description="Polar residues" evidence="1">
    <location>
        <begin position="144"/>
        <end position="159"/>
    </location>
</feature>
<gene>
    <name evidence="2" type="ORF">FWILDA_LOCUS12756</name>
</gene>
<reference evidence="2" key="1">
    <citation type="submission" date="2022-08" db="EMBL/GenBank/DDBJ databases">
        <authorList>
            <person name="Kallberg Y."/>
            <person name="Tangrot J."/>
            <person name="Rosling A."/>
        </authorList>
    </citation>
    <scope>NUCLEOTIDE SEQUENCE</scope>
    <source>
        <strain evidence="2">Wild A</strain>
    </source>
</reference>